<dbReference type="CDD" id="cd00093">
    <property type="entry name" value="HTH_XRE"/>
    <property type="match status" value="1"/>
</dbReference>
<dbReference type="SUPFAM" id="SSF47413">
    <property type="entry name" value="lambda repressor-like DNA-binding domains"/>
    <property type="match status" value="1"/>
</dbReference>
<dbReference type="AlphaFoldDB" id="A0A2A6FQX4"/>
<dbReference type="InterPro" id="IPR001387">
    <property type="entry name" value="Cro/C1-type_HTH"/>
</dbReference>
<gene>
    <name evidence="1" type="ORF">B5766_07345</name>
</gene>
<evidence type="ECO:0000313" key="2">
    <source>
        <dbReference type="Proteomes" id="UP000219994"/>
    </source>
</evidence>
<dbReference type="GO" id="GO:0003677">
    <property type="term" value="F:DNA binding"/>
    <property type="evidence" value="ECO:0007669"/>
    <property type="project" value="InterPro"/>
</dbReference>
<sequence length="87" mass="9312">MSSTTSLTARLVGGIKAELARRDLNGHDLVAPLGLGRNAVYARLRGDRPFDVVEIEKIATFLGVDPLAFFEMPGVPTRASESEEVAA</sequence>
<dbReference type="InterPro" id="IPR010982">
    <property type="entry name" value="Lambda_DNA-bd_dom_sf"/>
</dbReference>
<organism evidence="1 2">
    <name type="scientific">Candidatus Lumbricidiphila eiseniae</name>
    <dbReference type="NCBI Taxonomy" id="1969409"/>
    <lineage>
        <taxon>Bacteria</taxon>
        <taxon>Bacillati</taxon>
        <taxon>Actinomycetota</taxon>
        <taxon>Actinomycetes</taxon>
        <taxon>Micrococcales</taxon>
        <taxon>Microbacteriaceae</taxon>
        <taxon>Candidatus Lumbricidiphila</taxon>
    </lineage>
</organism>
<comment type="caution">
    <text evidence="1">The sequence shown here is derived from an EMBL/GenBank/DDBJ whole genome shotgun (WGS) entry which is preliminary data.</text>
</comment>
<dbReference type="Proteomes" id="UP000219994">
    <property type="component" value="Unassembled WGS sequence"/>
</dbReference>
<protein>
    <recommendedName>
        <fullName evidence="3">HTH cro/C1-type domain-containing protein</fullName>
    </recommendedName>
</protein>
<accession>A0A2A6FQX4</accession>
<reference evidence="2" key="1">
    <citation type="submission" date="2017-03" db="EMBL/GenBank/DDBJ databases">
        <authorList>
            <person name="Lund M.B."/>
        </authorList>
    </citation>
    <scope>NUCLEOTIDE SEQUENCE [LARGE SCALE GENOMIC DNA]</scope>
</reference>
<dbReference type="EMBL" id="NAEP01000039">
    <property type="protein sequence ID" value="PDQ35129.1"/>
    <property type="molecule type" value="Genomic_DNA"/>
</dbReference>
<dbReference type="Gene3D" id="1.10.260.40">
    <property type="entry name" value="lambda repressor-like DNA-binding domains"/>
    <property type="match status" value="1"/>
</dbReference>
<proteinExistence type="predicted"/>
<evidence type="ECO:0000313" key="1">
    <source>
        <dbReference type="EMBL" id="PDQ35129.1"/>
    </source>
</evidence>
<evidence type="ECO:0008006" key="3">
    <source>
        <dbReference type="Google" id="ProtNLM"/>
    </source>
</evidence>
<name>A0A2A6FQX4_9MICO</name>